<dbReference type="OMA" id="MIAVEDP"/>
<evidence type="ECO:0000313" key="2">
    <source>
        <dbReference type="EMBL" id="EFP05026.1"/>
    </source>
</evidence>
<reference evidence="2" key="1">
    <citation type="submission" date="2007-07" db="EMBL/GenBank/DDBJ databases">
        <title>PCAP assembly of the Caenorhabditis remanei genome.</title>
        <authorList>
            <consortium name="The Caenorhabditis remanei Sequencing Consortium"/>
            <person name="Wilson R.K."/>
        </authorList>
    </citation>
    <scope>NUCLEOTIDE SEQUENCE [LARGE SCALE GENOMIC DNA]</scope>
    <source>
        <strain evidence="2">PB4641</strain>
    </source>
</reference>
<evidence type="ECO:0000256" key="1">
    <source>
        <dbReference type="SAM" id="MobiDB-lite"/>
    </source>
</evidence>
<feature type="compositionally biased region" description="Low complexity" evidence="1">
    <location>
        <begin position="377"/>
        <end position="392"/>
    </location>
</feature>
<feature type="region of interest" description="Disordered" evidence="1">
    <location>
        <begin position="368"/>
        <end position="408"/>
    </location>
</feature>
<dbReference type="eggNOG" id="ENOG502TJFR">
    <property type="taxonomic scope" value="Eukaryota"/>
</dbReference>
<gene>
    <name evidence="2" type="ORF">CRE_03304</name>
</gene>
<accession>E3MMJ6</accession>
<keyword evidence="3" id="KW-1185">Reference proteome</keyword>
<protein>
    <submittedName>
        <fullName evidence="2">Uncharacterized protein</fullName>
    </submittedName>
</protein>
<dbReference type="EMBL" id="DS268457">
    <property type="protein sequence ID" value="EFP05026.1"/>
    <property type="molecule type" value="Genomic_DNA"/>
</dbReference>
<organism evidence="3">
    <name type="scientific">Caenorhabditis remanei</name>
    <name type="common">Caenorhabditis vulgaris</name>
    <dbReference type="NCBI Taxonomy" id="31234"/>
    <lineage>
        <taxon>Eukaryota</taxon>
        <taxon>Metazoa</taxon>
        <taxon>Ecdysozoa</taxon>
        <taxon>Nematoda</taxon>
        <taxon>Chromadorea</taxon>
        <taxon>Rhabditida</taxon>
        <taxon>Rhabditina</taxon>
        <taxon>Rhabditomorpha</taxon>
        <taxon>Rhabditoidea</taxon>
        <taxon>Rhabditidae</taxon>
        <taxon>Peloderinae</taxon>
        <taxon>Caenorhabditis</taxon>
    </lineage>
</organism>
<evidence type="ECO:0000313" key="3">
    <source>
        <dbReference type="Proteomes" id="UP000008281"/>
    </source>
</evidence>
<dbReference type="HOGENOM" id="CLU_369721_0_0_1"/>
<dbReference type="InParanoid" id="E3MMJ6"/>
<sequence>MDDSQPYPQCPSQQLATALIVSSNILNQPDELCSYAERVPLIRDDDLADLTDPMSRGNLLWYMRTGHLPHPSNFIREVTKREPYMANNRQLLDWIRSMIRGTYSKTRPVPGNRYATNKCSACGSSCIGTALEDHSENDCGFVRYLSNEEKLEFAVANGYAFCGYCNSRSASHTKCDMPRNCRKCHKQGHQHYHGVCNLELTPLQFQEKVRTIRIKRGKRIRWLVENGYLAFPLPNDYVPSAVLNGIRGKHIRGVGPLTSPAADEFGVIPEYAYRWMPYRGLMNRELEHLDLLGPVYLDDEQCDWFMLLEDRAREVYKTNRRSGKIPLIVKLTCYLPDPVFPDDIHALGKIQNQGARVVELPNNGERSIPRAHEELKPLASTSTASSSRALPRVSQSQPSEYGPQANQANSAAVQSVLNYIHSNPPQVMDTDLKSKLIMEPPGDSFNEEFDRIADEYQDLQLNAAMMEVGGIPPNAEQQMEEQLSNLVLRYIRYNVNCMPDDRHSFGVVPLVVNSFESLETPNSREAIIWRIQTWQLILTGQYDSEPVGADVSNDTITRYLRYLVDRGNSLVGSPRCYVRLAFEMIPADYREVFKVIPSIRLFTDPAMDLIVNRWMAAEPAGFAILNAPATQFPYSEELGGPVDEGISVEVERARELEVKGAIRTLDSSRPPHHYRARFPSLDVIDIMLVYPFPEHKSEVIHRIKTIQLTMTANCEHTERLDTCPHPLLKSYLGFWRAVLLAIRCLVENGASAPVRMSDCTVEMLHGGKTSLDLALPSMRVYRWETGDWWLIWIEKTLIPQLWKISGHVCRCTAGPDSTRPRDRQDEQGQ</sequence>
<dbReference type="Proteomes" id="UP000008281">
    <property type="component" value="Unassembled WGS sequence"/>
</dbReference>
<name>E3MMJ6_CAERE</name>
<proteinExistence type="predicted"/>
<dbReference type="AlphaFoldDB" id="E3MMJ6"/>